<dbReference type="NCBIfam" id="TIGR02887">
    <property type="entry name" value="spore_ger_x_C"/>
    <property type="match status" value="1"/>
</dbReference>
<dbReference type="STRING" id="1174501.SAMN05216192_11991"/>
<evidence type="ECO:0000256" key="4">
    <source>
        <dbReference type="ARBA" id="ARBA00022729"/>
    </source>
</evidence>
<keyword evidence="7" id="KW-0449">Lipoprotein</keyword>
<evidence type="ECO:0000259" key="9">
    <source>
        <dbReference type="Pfam" id="PF25198"/>
    </source>
</evidence>
<evidence type="ECO:0000256" key="6">
    <source>
        <dbReference type="ARBA" id="ARBA00023139"/>
    </source>
</evidence>
<evidence type="ECO:0000259" key="8">
    <source>
        <dbReference type="Pfam" id="PF05504"/>
    </source>
</evidence>
<dbReference type="Pfam" id="PF05504">
    <property type="entry name" value="Spore_GerAC"/>
    <property type="match status" value="1"/>
</dbReference>
<comment type="subcellular location">
    <subcellularLocation>
        <location evidence="1">Membrane</location>
        <topology evidence="1">Lipid-anchor</topology>
    </subcellularLocation>
</comment>
<keyword evidence="4" id="KW-0732">Signal</keyword>
<keyword evidence="11" id="KW-1185">Reference proteome</keyword>
<dbReference type="PANTHER" id="PTHR35789:SF1">
    <property type="entry name" value="SPORE GERMINATION PROTEIN B3"/>
    <property type="match status" value="1"/>
</dbReference>
<dbReference type="GO" id="GO:0016020">
    <property type="term" value="C:membrane"/>
    <property type="evidence" value="ECO:0007669"/>
    <property type="project" value="UniProtKB-SubCell"/>
</dbReference>
<dbReference type="InterPro" id="IPR057336">
    <property type="entry name" value="GerAC_N"/>
</dbReference>
<dbReference type="EMBL" id="FNDX01000019">
    <property type="protein sequence ID" value="SDJ56935.1"/>
    <property type="molecule type" value="Genomic_DNA"/>
</dbReference>
<dbReference type="AlphaFoldDB" id="A0A1G8UV23"/>
<keyword evidence="3" id="KW-0309">Germination</keyword>
<name>A0A1G8UV23_9BACL</name>
<evidence type="ECO:0000256" key="2">
    <source>
        <dbReference type="ARBA" id="ARBA00007886"/>
    </source>
</evidence>
<evidence type="ECO:0000256" key="5">
    <source>
        <dbReference type="ARBA" id="ARBA00023136"/>
    </source>
</evidence>
<proteinExistence type="inferred from homology"/>
<protein>
    <submittedName>
        <fullName evidence="10">Spore germination protein KC</fullName>
    </submittedName>
</protein>
<dbReference type="GO" id="GO:0009847">
    <property type="term" value="P:spore germination"/>
    <property type="evidence" value="ECO:0007669"/>
    <property type="project" value="InterPro"/>
</dbReference>
<keyword evidence="6" id="KW-0564">Palmitate</keyword>
<evidence type="ECO:0000256" key="7">
    <source>
        <dbReference type="ARBA" id="ARBA00023288"/>
    </source>
</evidence>
<dbReference type="PANTHER" id="PTHR35789">
    <property type="entry name" value="SPORE GERMINATION PROTEIN B3"/>
    <property type="match status" value="1"/>
</dbReference>
<dbReference type="Proteomes" id="UP000199050">
    <property type="component" value="Unassembled WGS sequence"/>
</dbReference>
<dbReference type="PROSITE" id="PS51257">
    <property type="entry name" value="PROKAR_LIPOPROTEIN"/>
    <property type="match status" value="1"/>
</dbReference>
<dbReference type="InterPro" id="IPR046953">
    <property type="entry name" value="Spore_GerAC-like_C"/>
</dbReference>
<evidence type="ECO:0000313" key="10">
    <source>
        <dbReference type="EMBL" id="SDJ56935.1"/>
    </source>
</evidence>
<dbReference type="Gene3D" id="3.30.300.210">
    <property type="entry name" value="Nutrient germinant receptor protein C, domain 3"/>
    <property type="match status" value="1"/>
</dbReference>
<dbReference type="RefSeq" id="WP_090715809.1">
    <property type="nucleotide sequence ID" value="NZ_CBCSKY010000019.1"/>
</dbReference>
<evidence type="ECO:0000256" key="3">
    <source>
        <dbReference type="ARBA" id="ARBA00022544"/>
    </source>
</evidence>
<gene>
    <name evidence="10" type="ORF">SAMN05216192_11991</name>
</gene>
<feature type="domain" description="Spore germination GerAC-like C-terminal" evidence="8">
    <location>
        <begin position="212"/>
        <end position="383"/>
    </location>
</feature>
<dbReference type="InterPro" id="IPR008844">
    <property type="entry name" value="Spore_GerAC-like"/>
</dbReference>
<evidence type="ECO:0000256" key="1">
    <source>
        <dbReference type="ARBA" id="ARBA00004635"/>
    </source>
</evidence>
<reference evidence="11" key="1">
    <citation type="submission" date="2016-10" db="EMBL/GenBank/DDBJ databases">
        <authorList>
            <person name="Varghese N."/>
            <person name="Submissions S."/>
        </authorList>
    </citation>
    <scope>NUCLEOTIDE SEQUENCE [LARGE SCALE GENOMIC DNA]</scope>
    <source>
        <strain evidence="11">CGMCC 1.11012</strain>
    </source>
</reference>
<dbReference type="Pfam" id="PF25198">
    <property type="entry name" value="Spore_GerAC_N"/>
    <property type="match status" value="1"/>
</dbReference>
<comment type="similarity">
    <text evidence="2">Belongs to the GerABKC lipoprotein family.</text>
</comment>
<dbReference type="OrthoDB" id="9816067at2"/>
<dbReference type="InterPro" id="IPR038501">
    <property type="entry name" value="Spore_GerAC_C_sf"/>
</dbReference>
<keyword evidence="5" id="KW-0472">Membrane</keyword>
<feature type="domain" description="Spore germination protein N-terminal" evidence="9">
    <location>
        <begin position="23"/>
        <end position="167"/>
    </location>
</feature>
<accession>A0A1G8UV23</accession>
<sequence>MKLLRLGVALLLMFGLTGCWSKLELDELTFIFGMYVDAGAEPGTVELSISTPLPNRLASGTLPGTAQGKNYSTVTKTAHSITDAIILIQKDLSRRLEISHIKAIVIGKDYAANGIHELLEWCKRQPEIPMGAYIMAAPGKAKETAGLSAIFEQLPDQVLRNFSELNLTYATTIRDCLLAESNNMGYAMNFLSFGEKPEEKDQGEPVKWAGVQGVMLFNGMKMAGTLNSDQSRALSWASGNLSGNVALPMYTVIWNEQESKGKASALFYSDTVSRKVRMTADGPVFHIRLKGKASITLFDDNNTDEAVDHSSLIRRKLEERITSEVRKAIEHTQKAGADVLQLGMLLEWNHPREWKKLKEHWSDYYADRAKIVVTTDIRIVDFGASK</sequence>
<evidence type="ECO:0000313" key="11">
    <source>
        <dbReference type="Proteomes" id="UP000199050"/>
    </source>
</evidence>
<organism evidence="10 11">
    <name type="scientific">Paenibacillus typhae</name>
    <dbReference type="NCBI Taxonomy" id="1174501"/>
    <lineage>
        <taxon>Bacteria</taxon>
        <taxon>Bacillati</taxon>
        <taxon>Bacillota</taxon>
        <taxon>Bacilli</taxon>
        <taxon>Bacillales</taxon>
        <taxon>Paenibacillaceae</taxon>
        <taxon>Paenibacillus</taxon>
    </lineage>
</organism>